<dbReference type="AlphaFoldDB" id="A0A3B1CHY1"/>
<sequence length="120" mass="12646">MSRGIFLCMALVATLASAGWINSATAAVPNASCSGCHKKNGPHTANQKIVNHAINVIYPVSNLNNNRAFKSASNIYLEGGKIVCRTCHDGYTAQLTTGTAKHFLTPSARGTLGCEACHNK</sequence>
<dbReference type="InterPro" id="IPR036280">
    <property type="entry name" value="Multihaem_cyt_sf"/>
</dbReference>
<organism evidence="1">
    <name type="scientific">hydrothermal vent metagenome</name>
    <dbReference type="NCBI Taxonomy" id="652676"/>
    <lineage>
        <taxon>unclassified sequences</taxon>
        <taxon>metagenomes</taxon>
        <taxon>ecological metagenomes</taxon>
    </lineage>
</organism>
<dbReference type="EMBL" id="UOGC01000135">
    <property type="protein sequence ID" value="VAX22270.1"/>
    <property type="molecule type" value="Genomic_DNA"/>
</dbReference>
<proteinExistence type="predicted"/>
<accession>A0A3B1CHY1</accession>
<protein>
    <submittedName>
        <fullName evidence="1">Uncharacterized protein</fullName>
    </submittedName>
</protein>
<name>A0A3B1CHY1_9ZZZZ</name>
<reference evidence="1" key="1">
    <citation type="submission" date="2018-06" db="EMBL/GenBank/DDBJ databases">
        <authorList>
            <person name="Zhirakovskaya E."/>
        </authorList>
    </citation>
    <scope>NUCLEOTIDE SEQUENCE</scope>
</reference>
<gene>
    <name evidence="1" type="ORF">MNBD_NITROSPINAE01-871</name>
</gene>
<dbReference type="SUPFAM" id="SSF48695">
    <property type="entry name" value="Multiheme cytochromes"/>
    <property type="match status" value="1"/>
</dbReference>
<evidence type="ECO:0000313" key="1">
    <source>
        <dbReference type="EMBL" id="VAX22270.1"/>
    </source>
</evidence>